<dbReference type="Pfam" id="PF19054">
    <property type="entry name" value="DUF5753"/>
    <property type="match status" value="1"/>
</dbReference>
<evidence type="ECO:0000313" key="3">
    <source>
        <dbReference type="Proteomes" id="UP000515728"/>
    </source>
</evidence>
<dbReference type="KEGG" id="ppel:H6H00_21625"/>
<proteinExistence type="predicted"/>
<protein>
    <submittedName>
        <fullName evidence="2">XRE family transcriptional regulator</fullName>
    </submittedName>
</protein>
<dbReference type="RefSeq" id="WP_185717553.1">
    <property type="nucleotide sequence ID" value="NZ_BAAAWI010000001.1"/>
</dbReference>
<dbReference type="AlphaFoldDB" id="A0A7G7MDD1"/>
<gene>
    <name evidence="2" type="ORF">H6H00_21625</name>
</gene>
<name>A0A7G7MDD1_9PSEU</name>
<dbReference type="EMBL" id="CP060131">
    <property type="protein sequence ID" value="QNG50792.1"/>
    <property type="molecule type" value="Genomic_DNA"/>
</dbReference>
<dbReference type="InterPro" id="IPR043917">
    <property type="entry name" value="DUF5753"/>
</dbReference>
<keyword evidence="3" id="KW-1185">Reference proteome</keyword>
<dbReference type="Proteomes" id="UP000515728">
    <property type="component" value="Chromosome"/>
</dbReference>
<accession>A0A7G7MDD1</accession>
<reference evidence="2 3" key="1">
    <citation type="submission" date="2020-08" db="EMBL/GenBank/DDBJ databases">
        <authorList>
            <person name="Mo P."/>
        </authorList>
    </citation>
    <scope>NUCLEOTIDE SEQUENCE [LARGE SCALE GENOMIC DNA]</scope>
    <source>
        <strain evidence="2 3">CGMCC 4.1532</strain>
    </source>
</reference>
<sequence>MQDEDRRRYHDLRPDWAESYIRLERAASLIRTYEVQFVPGLLQTPDYARAVLSVVHDDPGEVERRVGLRIRRQALLDAPGGPRLWAVVDEAALRRMIGGRELGRAQLDHLVALAERPNVKVQVAPFHFDGHAAAGGPFTILRFPDRDAPDVVVLEQLSGALYLDKPSDVEQYRRVMDRLCTQVEPLDRTAAILRAIRAEL</sequence>
<feature type="domain" description="DUF5753" evidence="1">
    <location>
        <begin position="19"/>
        <end position="194"/>
    </location>
</feature>
<evidence type="ECO:0000259" key="1">
    <source>
        <dbReference type="Pfam" id="PF19054"/>
    </source>
</evidence>
<evidence type="ECO:0000313" key="2">
    <source>
        <dbReference type="EMBL" id="QNG50792.1"/>
    </source>
</evidence>
<organism evidence="2 3">
    <name type="scientific">Pseudonocardia petroleophila</name>
    <dbReference type="NCBI Taxonomy" id="37331"/>
    <lineage>
        <taxon>Bacteria</taxon>
        <taxon>Bacillati</taxon>
        <taxon>Actinomycetota</taxon>
        <taxon>Actinomycetes</taxon>
        <taxon>Pseudonocardiales</taxon>
        <taxon>Pseudonocardiaceae</taxon>
        <taxon>Pseudonocardia</taxon>
    </lineage>
</organism>